<proteinExistence type="predicted"/>
<dbReference type="RefSeq" id="WP_145344896.1">
    <property type="nucleotide sequence ID" value="NZ_SMLY01000069.1"/>
</dbReference>
<dbReference type="OrthoDB" id="7350722at2"/>
<dbReference type="InterPro" id="IPR027266">
    <property type="entry name" value="TrmE/GcvT-like"/>
</dbReference>
<dbReference type="SUPFAM" id="SSF103025">
    <property type="entry name" value="Folate-binding domain"/>
    <property type="match status" value="1"/>
</dbReference>
<organism evidence="1 2">
    <name type="scientific">Roseibium hamelinense</name>
    <dbReference type="NCBI Taxonomy" id="150831"/>
    <lineage>
        <taxon>Bacteria</taxon>
        <taxon>Pseudomonadati</taxon>
        <taxon>Pseudomonadota</taxon>
        <taxon>Alphaproteobacteria</taxon>
        <taxon>Hyphomicrobiales</taxon>
        <taxon>Stappiaceae</taxon>
        <taxon>Roseibium</taxon>
    </lineage>
</organism>
<name>A0A562STY0_9HYPH</name>
<reference evidence="1 2" key="1">
    <citation type="submission" date="2019-07" db="EMBL/GenBank/DDBJ databases">
        <title>Genomic Encyclopedia of Archaeal and Bacterial Type Strains, Phase II (KMG-II): from individual species to whole genera.</title>
        <authorList>
            <person name="Goeker M."/>
        </authorList>
    </citation>
    <scope>NUCLEOTIDE SEQUENCE [LARGE SCALE GENOMIC DNA]</scope>
    <source>
        <strain evidence="1 2">ATCC BAA-252</strain>
    </source>
</reference>
<protein>
    <submittedName>
        <fullName evidence="1">Heterotetrameric sarcosine oxidase gamma subunit</fullName>
    </submittedName>
</protein>
<evidence type="ECO:0000313" key="2">
    <source>
        <dbReference type="Proteomes" id="UP000320593"/>
    </source>
</evidence>
<evidence type="ECO:0000313" key="1">
    <source>
        <dbReference type="EMBL" id="TWI84731.1"/>
    </source>
</evidence>
<keyword evidence="2" id="KW-1185">Reference proteome</keyword>
<dbReference type="Proteomes" id="UP000320593">
    <property type="component" value="Unassembled WGS sequence"/>
</dbReference>
<dbReference type="EMBL" id="VLLF01000007">
    <property type="protein sequence ID" value="TWI84731.1"/>
    <property type="molecule type" value="Genomic_DNA"/>
</dbReference>
<sequence length="198" mass="21122">MAEWTSALESHLSLGRFGTSGVIGVTLSEVGGFSLTQISAWPEQLEAAGQYAARLGNCETFPGPGQCVEGAGGTLMRVEPLKWWLIAPTMPAEQAGLPNELGAELDLSSSRTWIRVSGPDAEGLLNRFLPLNLSGKTFPTGSVASSAIHHIGITLWRSQEGFNLLLPRSFAASIWELLTESATQFGAEVVRSGEPRAR</sequence>
<comment type="caution">
    <text evidence="1">The sequence shown here is derived from an EMBL/GenBank/DDBJ whole genome shotgun (WGS) entry which is preliminary data.</text>
</comment>
<dbReference type="Gene3D" id="3.30.70.1520">
    <property type="entry name" value="Heterotetrameric sarcosine oxidase"/>
    <property type="match status" value="1"/>
</dbReference>
<dbReference type="AlphaFoldDB" id="A0A562STY0"/>
<accession>A0A562STY0</accession>
<dbReference type="Gene3D" id="3.30.1360.120">
    <property type="entry name" value="Probable tRNA modification gtpase trme, domain 1"/>
    <property type="match status" value="1"/>
</dbReference>
<gene>
    <name evidence="1" type="ORF">JM93_03067</name>
</gene>